<dbReference type="EMBL" id="JAFREP010000034">
    <property type="protein sequence ID" value="MBO1322346.1"/>
    <property type="molecule type" value="Genomic_DNA"/>
</dbReference>
<evidence type="ECO:0000259" key="9">
    <source>
        <dbReference type="SMART" id="SM00829"/>
    </source>
</evidence>
<keyword evidence="11" id="KW-1185">Reference proteome</keyword>
<evidence type="ECO:0000256" key="1">
    <source>
        <dbReference type="ARBA" id="ARBA00001947"/>
    </source>
</evidence>
<dbReference type="InterPro" id="IPR013149">
    <property type="entry name" value="ADH-like_C"/>
</dbReference>
<dbReference type="InterPro" id="IPR011032">
    <property type="entry name" value="GroES-like_sf"/>
</dbReference>
<evidence type="ECO:0000256" key="5">
    <source>
        <dbReference type="ARBA" id="ARBA00022857"/>
    </source>
</evidence>
<dbReference type="Pfam" id="PF08240">
    <property type="entry name" value="ADH_N"/>
    <property type="match status" value="1"/>
</dbReference>
<keyword evidence="6" id="KW-0560">Oxidoreductase</keyword>
<feature type="domain" description="Enoyl reductase (ER)" evidence="9">
    <location>
        <begin position="13"/>
        <end position="333"/>
    </location>
</feature>
<organism evidence="10 11">
    <name type="scientific">Acanthopleuribacter pedis</name>
    <dbReference type="NCBI Taxonomy" id="442870"/>
    <lineage>
        <taxon>Bacteria</taxon>
        <taxon>Pseudomonadati</taxon>
        <taxon>Acidobacteriota</taxon>
        <taxon>Holophagae</taxon>
        <taxon>Acanthopleuribacterales</taxon>
        <taxon>Acanthopleuribacteraceae</taxon>
        <taxon>Acanthopleuribacter</taxon>
    </lineage>
</organism>
<evidence type="ECO:0000313" key="11">
    <source>
        <dbReference type="Proteomes" id="UP000664417"/>
    </source>
</evidence>
<dbReference type="InterPro" id="IPR036291">
    <property type="entry name" value="NAD(P)-bd_dom_sf"/>
</dbReference>
<dbReference type="AlphaFoldDB" id="A0A8J7QK10"/>
<evidence type="ECO:0000256" key="6">
    <source>
        <dbReference type="ARBA" id="ARBA00023002"/>
    </source>
</evidence>
<dbReference type="InterPro" id="IPR013154">
    <property type="entry name" value="ADH-like_N"/>
</dbReference>
<keyword evidence="4 8" id="KW-0862">Zinc</keyword>
<proteinExistence type="inferred from homology"/>
<dbReference type="Gene3D" id="3.40.50.720">
    <property type="entry name" value="NAD(P)-binding Rossmann-like Domain"/>
    <property type="match status" value="1"/>
</dbReference>
<dbReference type="GO" id="GO:0008270">
    <property type="term" value="F:zinc ion binding"/>
    <property type="evidence" value="ECO:0007669"/>
    <property type="project" value="InterPro"/>
</dbReference>
<dbReference type="InterPro" id="IPR002328">
    <property type="entry name" value="ADH_Zn_CS"/>
</dbReference>
<evidence type="ECO:0000256" key="3">
    <source>
        <dbReference type="ARBA" id="ARBA00022723"/>
    </source>
</evidence>
<reference evidence="10" key="1">
    <citation type="submission" date="2021-03" db="EMBL/GenBank/DDBJ databases">
        <authorList>
            <person name="Wang G."/>
        </authorList>
    </citation>
    <scope>NUCLEOTIDE SEQUENCE</scope>
    <source>
        <strain evidence="10">KCTC 12899</strain>
    </source>
</reference>
<evidence type="ECO:0000256" key="2">
    <source>
        <dbReference type="ARBA" id="ARBA00008072"/>
    </source>
</evidence>
<dbReference type="InterPro" id="IPR047109">
    <property type="entry name" value="CAD-like"/>
</dbReference>
<dbReference type="InterPro" id="IPR020843">
    <property type="entry name" value="ER"/>
</dbReference>
<dbReference type="SMART" id="SM00829">
    <property type="entry name" value="PKS_ER"/>
    <property type="match status" value="1"/>
</dbReference>
<comment type="cofactor">
    <cofactor evidence="1 8">
        <name>Zn(2+)</name>
        <dbReference type="ChEBI" id="CHEBI:29105"/>
    </cofactor>
</comment>
<evidence type="ECO:0000256" key="7">
    <source>
        <dbReference type="ARBA" id="ARBA00024074"/>
    </source>
</evidence>
<keyword evidence="5" id="KW-0521">NADP</keyword>
<evidence type="ECO:0000256" key="8">
    <source>
        <dbReference type="RuleBase" id="RU361277"/>
    </source>
</evidence>
<dbReference type="PROSITE" id="PS00059">
    <property type="entry name" value="ADH_ZINC"/>
    <property type="match status" value="1"/>
</dbReference>
<dbReference type="CDD" id="cd05283">
    <property type="entry name" value="CAD1"/>
    <property type="match status" value="1"/>
</dbReference>
<evidence type="ECO:0000313" key="10">
    <source>
        <dbReference type="EMBL" id="MBO1322346.1"/>
    </source>
</evidence>
<comment type="caution">
    <text evidence="10">The sequence shown here is derived from an EMBL/GenBank/DDBJ whole genome shotgun (WGS) entry which is preliminary data.</text>
</comment>
<dbReference type="GO" id="GO:0008106">
    <property type="term" value="F:alcohol dehydrogenase (NADP+) activity"/>
    <property type="evidence" value="ECO:0007669"/>
    <property type="project" value="UniProtKB-EC"/>
</dbReference>
<dbReference type="EC" id="1.1.1.2" evidence="7"/>
<evidence type="ECO:0000256" key="4">
    <source>
        <dbReference type="ARBA" id="ARBA00022833"/>
    </source>
</evidence>
<dbReference type="PANTHER" id="PTHR42683">
    <property type="entry name" value="ALDEHYDE REDUCTASE"/>
    <property type="match status" value="1"/>
</dbReference>
<dbReference type="FunFam" id="3.90.180.10:FF:000018">
    <property type="entry name" value="NAD(P)-dependent alcohol dehydrogenase"/>
    <property type="match status" value="1"/>
</dbReference>
<dbReference type="SUPFAM" id="SSF50129">
    <property type="entry name" value="GroES-like"/>
    <property type="match status" value="1"/>
</dbReference>
<name>A0A8J7QK10_9BACT</name>
<gene>
    <name evidence="10" type="ORF">J3U88_27990</name>
</gene>
<dbReference type="FunFam" id="3.40.50.720:FF:000022">
    <property type="entry name" value="Cinnamyl alcohol dehydrogenase"/>
    <property type="match status" value="1"/>
</dbReference>
<dbReference type="SUPFAM" id="SSF51735">
    <property type="entry name" value="NAD(P)-binding Rossmann-fold domains"/>
    <property type="match status" value="1"/>
</dbReference>
<dbReference type="RefSeq" id="WP_207862319.1">
    <property type="nucleotide sequence ID" value="NZ_JAFREP010000034.1"/>
</dbReference>
<dbReference type="Proteomes" id="UP000664417">
    <property type="component" value="Unassembled WGS sequence"/>
</dbReference>
<protein>
    <recommendedName>
        <fullName evidence="7">alcohol dehydrogenase (NADP(+))</fullName>
        <ecNumber evidence="7">1.1.1.2</ecNumber>
    </recommendedName>
</protein>
<comment type="similarity">
    <text evidence="2 8">Belongs to the zinc-containing alcohol dehydrogenase family.</text>
</comment>
<dbReference type="Gene3D" id="3.90.180.10">
    <property type="entry name" value="Medium-chain alcohol dehydrogenases, catalytic domain"/>
    <property type="match status" value="1"/>
</dbReference>
<sequence length="337" mass="36051">MTTINAYAVKEQGGKLEPFQYELGPLAGDQVDIKVTSCGICHSDLSMMENDWGMTAYPFVPGHEIVGTIEAVGGQVKNLVVGQTVGLGWFSGSCMHCRTCMSGNHNLCPQTEATIVGRHGGFADRVRCKEEWALPLPDGVDSAAAGPLFCGGITVFSPIVEFDVKPTDRVAVIGIGGLGHLALQFLNKWGCEVTAFSSNPDKTEQLKALGAHKVVNSRDPEQLAALAGTFDFVMNTTNVNLEWGAYIEALAPKGRLHTVGAVPDPIEVPAFSLIGKQRSVSGSPLGSPATLAKMLDFCARHDIKAMVEHFPMSQANEAMDHLKAGKARYRIVLNNEA</sequence>
<dbReference type="Pfam" id="PF00107">
    <property type="entry name" value="ADH_zinc_N"/>
    <property type="match status" value="1"/>
</dbReference>
<accession>A0A8J7QK10</accession>
<keyword evidence="3 8" id="KW-0479">Metal-binding</keyword>